<feature type="coiled-coil region" evidence="1">
    <location>
        <begin position="26"/>
        <end position="53"/>
    </location>
</feature>
<organism evidence="2 3">
    <name type="scientific">Alternaria tenuissima</name>
    <dbReference type="NCBI Taxonomy" id="119927"/>
    <lineage>
        <taxon>Eukaryota</taxon>
        <taxon>Fungi</taxon>
        <taxon>Dikarya</taxon>
        <taxon>Ascomycota</taxon>
        <taxon>Pezizomycotina</taxon>
        <taxon>Dothideomycetes</taxon>
        <taxon>Pleosporomycetidae</taxon>
        <taxon>Pleosporales</taxon>
        <taxon>Pleosporineae</taxon>
        <taxon>Pleosporaceae</taxon>
        <taxon>Alternaria</taxon>
        <taxon>Alternaria sect. Alternaria</taxon>
        <taxon>Alternaria alternata complex</taxon>
    </lineage>
</organism>
<protein>
    <submittedName>
        <fullName evidence="2">Uncharacterized protein</fullName>
    </submittedName>
</protein>
<proteinExistence type="predicted"/>
<gene>
    <name evidence="2" type="ORF">AA0114_g9680</name>
</gene>
<dbReference type="EMBL" id="PDXA01000039">
    <property type="protein sequence ID" value="RYN44770.1"/>
    <property type="molecule type" value="Genomic_DNA"/>
</dbReference>
<accession>A0A4Q4M7A7</accession>
<evidence type="ECO:0000313" key="2">
    <source>
        <dbReference type="EMBL" id="RYN44770.1"/>
    </source>
</evidence>
<evidence type="ECO:0000313" key="3">
    <source>
        <dbReference type="Proteomes" id="UP000292402"/>
    </source>
</evidence>
<dbReference type="Proteomes" id="UP000292402">
    <property type="component" value="Unassembled WGS sequence"/>
</dbReference>
<reference evidence="3" key="1">
    <citation type="journal article" date="2019" name="bioRxiv">
        <title>Genomics, evolutionary history and diagnostics of the Alternaria alternata species group including apple and Asian pear pathotypes.</title>
        <authorList>
            <person name="Armitage A.D."/>
            <person name="Cockerton H.M."/>
            <person name="Sreenivasaprasad S."/>
            <person name="Woodhall J.W."/>
            <person name="Lane C.R."/>
            <person name="Harrison R.J."/>
            <person name="Clarkson J.P."/>
        </authorList>
    </citation>
    <scope>NUCLEOTIDE SEQUENCE [LARGE SCALE GENOMIC DNA]</scope>
    <source>
        <strain evidence="3">FERA 1082</strain>
    </source>
</reference>
<comment type="caution">
    <text evidence="2">The sequence shown here is derived from an EMBL/GenBank/DDBJ whole genome shotgun (WGS) entry which is preliminary data.</text>
</comment>
<evidence type="ECO:0000256" key="1">
    <source>
        <dbReference type="SAM" id="Coils"/>
    </source>
</evidence>
<name>A0A4Q4M7A7_9PLEO</name>
<sequence length="227" mass="25559">MTAAMVQPHFQGLPINLRLTDSAFLYSKQQEGRDRVQMRAEDLENQNEGTTHRSSTCAPYIDVEAAEPQDLTFEKIVEQTKAFSFDLRVWAHLANIEGMARVDSRKREVVDAASRSLDRLLDHITTLNDACFRAKPRDLQFKVLPEVEDDSLFEDGDDDSCDLDPTETLSFAIHSSLHSIELQIQNLKRLSRTLQEATPDAKSEVMAVAGLVAETVKYFGSQEALSR</sequence>
<dbReference type="AlphaFoldDB" id="A0A4Q4M7A7"/>
<keyword evidence="1" id="KW-0175">Coiled coil</keyword>